<sequence>MRLTLAEVRARRLAAQGLRATDGVHALDATTPGDVVSRFLAVQSQEYLPAQWGLAQRLPGDDRPSSAAVGAAIDRGDVLRTHVLRPTWHFVTPADAGWLIALSAERVHRANGTYYTRHGLAGAVADRVLATIEAAVAQGHRTRAEIGAALADVGLPSTGNALAYCLMLAELERVVISGASAGAQRTYAAFRERVPDAATRARDEGLAELAERYLRVRGPVTDRDLSAWSGFGLRDARAALADAADRTNGRIARIDGADGTAYWHDAEVAERHRDATSARPSDGAPRVDLVQAYDEYVMGYAAPRTYLLPARHPGADGAEFPLHAMLADGVMCGRWAPTVGPRSATVRIVPWRRMSRAEVASRDDAIAAFERFVERPVAIEVERVARH</sequence>
<reference evidence="3" key="1">
    <citation type="submission" date="2016-10" db="EMBL/GenBank/DDBJ databases">
        <authorList>
            <person name="Varghese N."/>
            <person name="Submissions S."/>
        </authorList>
    </citation>
    <scope>NUCLEOTIDE SEQUENCE [LARGE SCALE GENOMIC DNA]</scope>
    <source>
        <strain evidence="3">CPCC 202695</strain>
    </source>
</reference>
<dbReference type="PANTHER" id="PTHR38479">
    <property type="entry name" value="LMO0824 PROTEIN"/>
    <property type="match status" value="1"/>
</dbReference>
<evidence type="ECO:0000313" key="4">
    <source>
        <dbReference type="Proteomes" id="UP000893823"/>
    </source>
</evidence>
<organism evidence="2 3">
    <name type="scientific">Agromyces flavus</name>
    <dbReference type="NCBI Taxonomy" id="589382"/>
    <lineage>
        <taxon>Bacteria</taxon>
        <taxon>Bacillati</taxon>
        <taxon>Actinomycetota</taxon>
        <taxon>Actinomycetes</taxon>
        <taxon>Micrococcales</taxon>
        <taxon>Microbacteriaceae</taxon>
        <taxon>Agromyces</taxon>
    </lineage>
</organism>
<accession>A0A1H1YIC9</accession>
<dbReference type="EMBL" id="SODL02000001">
    <property type="protein sequence ID" value="MCP2366701.1"/>
    <property type="molecule type" value="Genomic_DNA"/>
</dbReference>
<name>A0A1H1YIC9_9MICO</name>
<dbReference type="Proteomes" id="UP000199482">
    <property type="component" value="Chromosome I"/>
</dbReference>
<protein>
    <submittedName>
        <fullName evidence="2">Winged helix DNA-binding domain-containing protein</fullName>
    </submittedName>
</protein>
<dbReference type="Pfam" id="PF06224">
    <property type="entry name" value="AlkZ-like"/>
    <property type="match status" value="1"/>
</dbReference>
<dbReference type="STRING" id="589382.SAMN04489721_2776"/>
<dbReference type="GO" id="GO:0003677">
    <property type="term" value="F:DNA binding"/>
    <property type="evidence" value="ECO:0007669"/>
    <property type="project" value="UniProtKB-KW"/>
</dbReference>
<dbReference type="EMBL" id="LT629755">
    <property type="protein sequence ID" value="SDT21121.1"/>
    <property type="molecule type" value="Genomic_DNA"/>
</dbReference>
<dbReference type="OrthoDB" id="9148135at2"/>
<dbReference type="Proteomes" id="UP000893823">
    <property type="component" value="Unassembled WGS sequence"/>
</dbReference>
<evidence type="ECO:0000313" key="3">
    <source>
        <dbReference type="Proteomes" id="UP000199482"/>
    </source>
</evidence>
<dbReference type="InterPro" id="IPR009351">
    <property type="entry name" value="AlkZ-like"/>
</dbReference>
<proteinExistence type="predicted"/>
<reference evidence="2" key="2">
    <citation type="submission" date="2016-10" db="EMBL/GenBank/DDBJ databases">
        <authorList>
            <person name="de Groot N.N."/>
        </authorList>
    </citation>
    <scope>NUCLEOTIDE SEQUENCE [LARGE SCALE GENOMIC DNA]</scope>
    <source>
        <strain evidence="2">CPCC 202695</strain>
    </source>
</reference>
<dbReference type="RefSeq" id="WP_092673606.1">
    <property type="nucleotide sequence ID" value="NZ_BMDN01000001.1"/>
</dbReference>
<evidence type="ECO:0000313" key="2">
    <source>
        <dbReference type="EMBL" id="SDT21121.1"/>
    </source>
</evidence>
<evidence type="ECO:0000313" key="1">
    <source>
        <dbReference type="EMBL" id="MCP2366701.1"/>
    </source>
</evidence>
<dbReference type="PANTHER" id="PTHR38479:SF2">
    <property type="entry name" value="WINGED HELIX DNA-BINDING DOMAIN-CONTAINING PROTEIN"/>
    <property type="match status" value="1"/>
</dbReference>
<dbReference type="AlphaFoldDB" id="A0A1H1YIC9"/>
<reference evidence="1" key="3">
    <citation type="submission" date="2022-06" db="EMBL/GenBank/DDBJ databases">
        <title>Genomic Encyclopedia of Type Strains, Phase III (KMG-III): the genomes of soil and plant-associated and newly described type strains.</title>
        <authorList>
            <person name="Whitman W."/>
        </authorList>
    </citation>
    <scope>NUCLEOTIDE SEQUENCE</scope>
    <source>
        <strain evidence="1">CPCC 202695</strain>
    </source>
</reference>
<keyword evidence="4" id="KW-1185">Reference proteome</keyword>
<gene>
    <name evidence="1" type="ORF">BCL57_000843</name>
    <name evidence="2" type="ORF">SAMN04489721_2776</name>
</gene>
<keyword evidence="2" id="KW-0238">DNA-binding</keyword>